<reference evidence="1" key="1">
    <citation type="submission" date="2020-07" db="EMBL/GenBank/DDBJ databases">
        <title>Huge and variable diversity of episymbiotic CPR bacteria and DPANN archaea in groundwater ecosystems.</title>
        <authorList>
            <person name="He C.Y."/>
            <person name="Keren R."/>
            <person name="Whittaker M."/>
            <person name="Farag I.F."/>
            <person name="Doudna J."/>
            <person name="Cate J.H.D."/>
            <person name="Banfield J.F."/>
        </authorList>
    </citation>
    <scope>NUCLEOTIDE SEQUENCE</scope>
    <source>
        <strain evidence="1">NC_groundwater_1813_Pr3_B-0.1um_71_17</strain>
    </source>
</reference>
<name>A0A933WA60_UNCEI</name>
<evidence type="ECO:0000313" key="1">
    <source>
        <dbReference type="EMBL" id="MBI5170681.1"/>
    </source>
</evidence>
<dbReference type="CDD" id="cd02440">
    <property type="entry name" value="AdoMet_MTases"/>
    <property type="match status" value="1"/>
</dbReference>
<dbReference type="AlphaFoldDB" id="A0A933WA60"/>
<dbReference type="PANTHER" id="PTHR37211:SF1">
    <property type="entry name" value="EXPRESSED PROTEIN"/>
    <property type="match status" value="1"/>
</dbReference>
<dbReference type="SUPFAM" id="SSF53335">
    <property type="entry name" value="S-adenosyl-L-methionine-dependent methyltransferases"/>
    <property type="match status" value="1"/>
</dbReference>
<dbReference type="EMBL" id="JACRIW010000103">
    <property type="protein sequence ID" value="MBI5170681.1"/>
    <property type="molecule type" value="Genomic_DNA"/>
</dbReference>
<organism evidence="1 2">
    <name type="scientific">Eiseniibacteriota bacterium</name>
    <dbReference type="NCBI Taxonomy" id="2212470"/>
    <lineage>
        <taxon>Bacteria</taxon>
        <taxon>Candidatus Eiseniibacteriota</taxon>
    </lineage>
</organism>
<dbReference type="Gene3D" id="3.40.50.150">
    <property type="entry name" value="Vaccinia Virus protein VP39"/>
    <property type="match status" value="1"/>
</dbReference>
<dbReference type="PANTHER" id="PTHR37211">
    <property type="entry name" value="EXPRESSED PROTEIN"/>
    <property type="match status" value="1"/>
</dbReference>
<gene>
    <name evidence="1" type="ORF">HZA61_14425</name>
</gene>
<dbReference type="GO" id="GO:0008168">
    <property type="term" value="F:methyltransferase activity"/>
    <property type="evidence" value="ECO:0007669"/>
    <property type="project" value="UniProtKB-KW"/>
</dbReference>
<comment type="caution">
    <text evidence="1">The sequence shown here is derived from an EMBL/GenBank/DDBJ whole genome shotgun (WGS) entry which is preliminary data.</text>
</comment>
<protein>
    <submittedName>
        <fullName evidence="1">Class I SAM-dependent methyltransferase</fullName>
    </submittedName>
</protein>
<sequence length="275" mass="32044">MKSPAPRRDRHAFYEAAVQGVEWDLDFLVRAFRTRNDRAPRTFREDFCSTAALATAWAQRHPENRSWAVDLDPEPLAWAKKYRLPWVREVADRVTLVKSDVRKAQKPLVDIACALNFSWWVFHERADLLAYLRAARAGLKDGGVLVLNAFGGAKAERTLSERTRKRATNTPDGRMLPPFTYVWEQKSFNAIDRRLLAYIHFEFKDAPRMARAFVYDWRMWTLRELQECVIESGFSDFEVYSEGWDATARTHTGTLHKRTKLDNDDCWIGYCAAYK</sequence>
<keyword evidence="1" id="KW-0489">Methyltransferase</keyword>
<accession>A0A933WA60</accession>
<evidence type="ECO:0000313" key="2">
    <source>
        <dbReference type="Proteomes" id="UP000696931"/>
    </source>
</evidence>
<proteinExistence type="predicted"/>
<dbReference type="Gene3D" id="2.20.25.110">
    <property type="entry name" value="S-adenosyl-L-methionine-dependent methyltransferases"/>
    <property type="match status" value="1"/>
</dbReference>
<keyword evidence="1" id="KW-0808">Transferase</keyword>
<dbReference type="InterPro" id="IPR029063">
    <property type="entry name" value="SAM-dependent_MTases_sf"/>
</dbReference>
<dbReference type="Proteomes" id="UP000696931">
    <property type="component" value="Unassembled WGS sequence"/>
</dbReference>
<dbReference type="GO" id="GO:0032259">
    <property type="term" value="P:methylation"/>
    <property type="evidence" value="ECO:0007669"/>
    <property type="project" value="UniProtKB-KW"/>
</dbReference>